<name>A0AB38U607_BURGA</name>
<evidence type="ECO:0000313" key="2">
    <source>
        <dbReference type="Proteomes" id="UP001059745"/>
    </source>
</evidence>
<dbReference type="EMBL" id="CP104216">
    <property type="protein sequence ID" value="UWX75361.1"/>
    <property type="molecule type" value="Genomic_DNA"/>
</dbReference>
<dbReference type="InterPro" id="IPR009057">
    <property type="entry name" value="Homeodomain-like_sf"/>
</dbReference>
<sequence length="205" mass="22467">MGRKSSLTPEQWVQVERRHLIDGEPINRLAAEFGVNESSIRRKIKPNKPELPNGEKPLQVLAQEKSEADLQCRRIADQIAELPISRQRIVNELANMLTDISTHLASAARFGAATAHRLSGIAHAQVERIDDANPTSPESMEALKGIAGLTKMANEASEIGINLLRANKEAVDDMGKRSAEKSRLENYTDDQLDALIAERSATIGG</sequence>
<geneLocation type="plasmid" evidence="1 2">
    <name>unnamed1</name>
</geneLocation>
<dbReference type="Gene3D" id="1.10.10.60">
    <property type="entry name" value="Homeodomain-like"/>
    <property type="match status" value="1"/>
</dbReference>
<dbReference type="AlphaFoldDB" id="A0AB38U607"/>
<dbReference type="Proteomes" id="UP001059745">
    <property type="component" value="Plasmid unnamed1"/>
</dbReference>
<proteinExistence type="predicted"/>
<dbReference type="RefSeq" id="WP_260531925.1">
    <property type="nucleotide sequence ID" value="NZ_CP104216.1"/>
</dbReference>
<gene>
    <name evidence="1" type="ORF">NYZ96_35040</name>
</gene>
<accession>A0AB38U607</accession>
<evidence type="ECO:0000313" key="1">
    <source>
        <dbReference type="EMBL" id="UWX75361.1"/>
    </source>
</evidence>
<dbReference type="SUPFAM" id="SSF46689">
    <property type="entry name" value="Homeodomain-like"/>
    <property type="match status" value="1"/>
</dbReference>
<organism evidence="1 2">
    <name type="scientific">Burkholderia gladioli</name>
    <name type="common">Pseudomonas marginata</name>
    <name type="synonym">Phytomonas marginata</name>
    <dbReference type="NCBI Taxonomy" id="28095"/>
    <lineage>
        <taxon>Bacteria</taxon>
        <taxon>Pseudomonadati</taxon>
        <taxon>Pseudomonadota</taxon>
        <taxon>Betaproteobacteria</taxon>
        <taxon>Burkholderiales</taxon>
        <taxon>Burkholderiaceae</taxon>
        <taxon>Burkholderia</taxon>
    </lineage>
</organism>
<keyword evidence="1" id="KW-0614">Plasmid</keyword>
<reference evidence="1" key="1">
    <citation type="submission" date="2022-09" db="EMBL/GenBank/DDBJ databases">
        <title>Genomic of Burkholderia gladioli.</title>
        <authorList>
            <person name="Wu H."/>
        </authorList>
    </citation>
    <scope>NUCLEOTIDE SEQUENCE</scope>
    <source>
        <strain evidence="1">ZN-S4</strain>
        <plasmid evidence="1">unnamed1</plasmid>
    </source>
</reference>
<protein>
    <submittedName>
        <fullName evidence="1">Hin recombinase</fullName>
    </submittedName>
</protein>